<dbReference type="GO" id="GO:0046930">
    <property type="term" value="C:pore complex"/>
    <property type="evidence" value="ECO:0007669"/>
    <property type="project" value="UniProtKB-KW"/>
</dbReference>
<feature type="domain" description="OmpA-like" evidence="13">
    <location>
        <begin position="364"/>
        <end position="482"/>
    </location>
</feature>
<evidence type="ECO:0000256" key="1">
    <source>
        <dbReference type="ARBA" id="ARBA00004571"/>
    </source>
</evidence>
<dbReference type="InterPro" id="IPR011250">
    <property type="entry name" value="OMP/PagP_B-barrel"/>
</dbReference>
<dbReference type="GO" id="GO:0006811">
    <property type="term" value="P:monoatomic ion transport"/>
    <property type="evidence" value="ECO:0007669"/>
    <property type="project" value="UniProtKB-KW"/>
</dbReference>
<dbReference type="InterPro" id="IPR003367">
    <property type="entry name" value="Thrombospondin_3-like_rpt"/>
</dbReference>
<dbReference type="Pfam" id="PF00691">
    <property type="entry name" value="OmpA"/>
    <property type="match status" value="1"/>
</dbReference>
<dbReference type="GO" id="GO:0009279">
    <property type="term" value="C:cell outer membrane"/>
    <property type="evidence" value="ECO:0007669"/>
    <property type="project" value="UniProtKB-SubCell"/>
</dbReference>
<evidence type="ECO:0000256" key="2">
    <source>
        <dbReference type="ARBA" id="ARBA00022448"/>
    </source>
</evidence>
<name>A0A538SM57_UNCEI</name>
<dbReference type="GO" id="GO:0015288">
    <property type="term" value="F:porin activity"/>
    <property type="evidence" value="ECO:0007669"/>
    <property type="project" value="UniProtKB-KW"/>
</dbReference>
<sequence>MRPGLRLATLALVALLAPAAVGAEPIGSFFYLVPEGGYTLFDGSLRFDESLRAITTEHDSTHITNVKDGLYFGGRLGYQWRPWLALELAGGVVPTGEDRPGAADATYYHGSGDVVLTPYGGRLGGPFLLIGGGSAQFKPSAGNATSMGNGELGGGLRFWFSDALGMRLEGRDLMWLRGDKFGKPLAHTITFSAGVALAIGATPRDTDGDGVPDRKDRCPDTPKGATVDATGCPHDSDGDKVLDGLDQCPGTPPGATVDEHGCPHDADGDQVWDGLDQCPDTPKGATVDEHGCPHDSDGDGVLDGLDQCPDTPKGATVDERGCPKDSDHDGVPDGIDKCPDTSPGLKVDRDGCSIEVTEKETELLDTGMIRLQNINFETGKAELLPESKPLLDVVGQVLTRWPELRIEIGGHTDSRGSAAANQKLSEARVQAVLDHLLAAFPTMKREQFATKGYGESKPIAPNNTVDGMALNRRVEFVVLNKEVLKREIEKRHLLKQGEGAPADTTKK</sequence>
<dbReference type="PANTHER" id="PTHR30329:SF21">
    <property type="entry name" value="LIPOPROTEIN YIAD-RELATED"/>
    <property type="match status" value="1"/>
</dbReference>
<evidence type="ECO:0000259" key="13">
    <source>
        <dbReference type="PROSITE" id="PS51123"/>
    </source>
</evidence>
<dbReference type="InterPro" id="IPR028974">
    <property type="entry name" value="TSP_type-3_rpt"/>
</dbReference>
<dbReference type="PRINTS" id="PR01021">
    <property type="entry name" value="OMPADOMAIN"/>
</dbReference>
<dbReference type="Gene3D" id="2.40.160.20">
    <property type="match status" value="1"/>
</dbReference>
<dbReference type="InterPro" id="IPR006665">
    <property type="entry name" value="OmpA-like"/>
</dbReference>
<feature type="compositionally biased region" description="Basic and acidic residues" evidence="11">
    <location>
        <begin position="316"/>
        <end position="339"/>
    </location>
</feature>
<evidence type="ECO:0000256" key="9">
    <source>
        <dbReference type="ARBA" id="ARBA00023237"/>
    </source>
</evidence>
<feature type="compositionally biased region" description="Basic and acidic residues" evidence="11">
    <location>
        <begin position="204"/>
        <end position="220"/>
    </location>
</feature>
<keyword evidence="9" id="KW-0998">Cell outer membrane</keyword>
<evidence type="ECO:0000256" key="11">
    <source>
        <dbReference type="SAM" id="MobiDB-lite"/>
    </source>
</evidence>
<keyword evidence="5 12" id="KW-0732">Signal</keyword>
<feature type="compositionally biased region" description="Basic and acidic residues" evidence="11">
    <location>
        <begin position="257"/>
        <end position="267"/>
    </location>
</feature>
<dbReference type="PROSITE" id="PS51123">
    <property type="entry name" value="OMPA_2"/>
    <property type="match status" value="1"/>
</dbReference>
<feature type="signal peptide" evidence="12">
    <location>
        <begin position="1"/>
        <end position="22"/>
    </location>
</feature>
<protein>
    <submittedName>
        <fullName evidence="14">OmpA family protein</fullName>
    </submittedName>
</protein>
<dbReference type="Pfam" id="PF02412">
    <property type="entry name" value="TSP_3"/>
    <property type="match status" value="4"/>
</dbReference>
<feature type="compositionally biased region" description="Basic and acidic residues" evidence="11">
    <location>
        <begin position="286"/>
        <end position="297"/>
    </location>
</feature>
<comment type="subcellular location">
    <subcellularLocation>
        <location evidence="1">Cell outer membrane</location>
        <topology evidence="1">Multi-pass membrane protein</topology>
    </subcellularLocation>
</comment>
<dbReference type="CDD" id="cd07185">
    <property type="entry name" value="OmpA_C-like"/>
    <property type="match status" value="1"/>
</dbReference>
<dbReference type="AlphaFoldDB" id="A0A538SM57"/>
<evidence type="ECO:0000256" key="3">
    <source>
        <dbReference type="ARBA" id="ARBA00022452"/>
    </source>
</evidence>
<dbReference type="Gene3D" id="4.10.1080.10">
    <property type="entry name" value="TSP type-3 repeat"/>
    <property type="match status" value="1"/>
</dbReference>
<dbReference type="SUPFAM" id="SSF56925">
    <property type="entry name" value="OMPA-like"/>
    <property type="match status" value="1"/>
</dbReference>
<evidence type="ECO:0000256" key="10">
    <source>
        <dbReference type="PROSITE-ProRule" id="PRU00473"/>
    </source>
</evidence>
<evidence type="ECO:0000256" key="5">
    <source>
        <dbReference type="ARBA" id="ARBA00022729"/>
    </source>
</evidence>
<accession>A0A538SM57</accession>
<keyword evidence="7" id="KW-0626">Porin</keyword>
<dbReference type="EMBL" id="VBOT01000033">
    <property type="protein sequence ID" value="TMQ52451.1"/>
    <property type="molecule type" value="Genomic_DNA"/>
</dbReference>
<feature type="region of interest" description="Disordered" evidence="11">
    <location>
        <begin position="203"/>
        <end position="234"/>
    </location>
</feature>
<dbReference type="GO" id="GO:0007155">
    <property type="term" value="P:cell adhesion"/>
    <property type="evidence" value="ECO:0007669"/>
    <property type="project" value="InterPro"/>
</dbReference>
<keyword evidence="8 10" id="KW-0472">Membrane</keyword>
<dbReference type="Gene3D" id="3.30.1330.60">
    <property type="entry name" value="OmpA-like domain"/>
    <property type="match status" value="1"/>
</dbReference>
<evidence type="ECO:0000256" key="4">
    <source>
        <dbReference type="ARBA" id="ARBA00022692"/>
    </source>
</evidence>
<dbReference type="PANTHER" id="PTHR30329">
    <property type="entry name" value="STATOR ELEMENT OF FLAGELLAR MOTOR COMPLEX"/>
    <property type="match status" value="1"/>
</dbReference>
<keyword evidence="2" id="KW-0813">Transport</keyword>
<evidence type="ECO:0000256" key="6">
    <source>
        <dbReference type="ARBA" id="ARBA00023065"/>
    </source>
</evidence>
<dbReference type="SUPFAM" id="SSF103088">
    <property type="entry name" value="OmpA-like"/>
    <property type="match status" value="1"/>
</dbReference>
<proteinExistence type="predicted"/>
<comment type="caution">
    <text evidence="14">The sequence shown here is derived from an EMBL/GenBank/DDBJ whole genome shotgun (WGS) entry which is preliminary data.</text>
</comment>
<dbReference type="Proteomes" id="UP000320184">
    <property type="component" value="Unassembled WGS sequence"/>
</dbReference>
<dbReference type="InterPro" id="IPR006664">
    <property type="entry name" value="OMP_bac"/>
</dbReference>
<evidence type="ECO:0000313" key="15">
    <source>
        <dbReference type="Proteomes" id="UP000320184"/>
    </source>
</evidence>
<reference evidence="14 15" key="1">
    <citation type="journal article" date="2019" name="Nat. Microbiol.">
        <title>Mediterranean grassland soil C-N compound turnover is dependent on rainfall and depth, and is mediated by genomically divergent microorganisms.</title>
        <authorList>
            <person name="Diamond S."/>
            <person name="Andeer P.F."/>
            <person name="Li Z."/>
            <person name="Crits-Christoph A."/>
            <person name="Burstein D."/>
            <person name="Anantharaman K."/>
            <person name="Lane K.R."/>
            <person name="Thomas B.C."/>
            <person name="Pan C."/>
            <person name="Northen T.R."/>
            <person name="Banfield J.F."/>
        </authorList>
    </citation>
    <scope>NUCLEOTIDE SEQUENCE [LARGE SCALE GENOMIC DNA]</scope>
    <source>
        <strain evidence="14">WS_3</strain>
    </source>
</reference>
<keyword evidence="4" id="KW-0812">Transmembrane</keyword>
<organism evidence="14 15">
    <name type="scientific">Eiseniibacteriota bacterium</name>
    <dbReference type="NCBI Taxonomy" id="2212470"/>
    <lineage>
        <taxon>Bacteria</taxon>
        <taxon>Candidatus Eiseniibacteriota</taxon>
    </lineage>
</organism>
<dbReference type="InterPro" id="IPR050330">
    <property type="entry name" value="Bact_OuterMem_StrucFunc"/>
</dbReference>
<feature type="chain" id="PRO_5021763206" evidence="12">
    <location>
        <begin position="23"/>
        <end position="507"/>
    </location>
</feature>
<evidence type="ECO:0000256" key="8">
    <source>
        <dbReference type="ARBA" id="ARBA00023136"/>
    </source>
</evidence>
<evidence type="ECO:0000313" key="14">
    <source>
        <dbReference type="EMBL" id="TMQ52451.1"/>
    </source>
</evidence>
<keyword evidence="6" id="KW-0406">Ion transport</keyword>
<feature type="region of interest" description="Disordered" evidence="11">
    <location>
        <begin position="249"/>
        <end position="343"/>
    </location>
</feature>
<dbReference type="InterPro" id="IPR036737">
    <property type="entry name" value="OmpA-like_sf"/>
</dbReference>
<keyword evidence="3" id="KW-1134">Transmembrane beta strand</keyword>
<dbReference type="SUPFAM" id="SSF103647">
    <property type="entry name" value="TSP type-3 repeat"/>
    <property type="match status" value="2"/>
</dbReference>
<gene>
    <name evidence="14" type="ORF">E6K73_02885</name>
</gene>
<dbReference type="GO" id="GO:0005509">
    <property type="term" value="F:calcium ion binding"/>
    <property type="evidence" value="ECO:0007669"/>
    <property type="project" value="InterPro"/>
</dbReference>
<evidence type="ECO:0000256" key="12">
    <source>
        <dbReference type="SAM" id="SignalP"/>
    </source>
</evidence>
<evidence type="ECO:0000256" key="7">
    <source>
        <dbReference type="ARBA" id="ARBA00023114"/>
    </source>
</evidence>